<protein>
    <recommendedName>
        <fullName evidence="3">F-box domain-containing protein</fullName>
    </recommendedName>
</protein>
<keyword evidence="2" id="KW-1185">Reference proteome</keyword>
<proteinExistence type="predicted"/>
<reference evidence="1 2" key="1">
    <citation type="journal article" date="2021" name="Environ. Microbiol.">
        <title>Gene family expansions and transcriptome signatures uncover fungal adaptations to wood decay.</title>
        <authorList>
            <person name="Hage H."/>
            <person name="Miyauchi S."/>
            <person name="Viragh M."/>
            <person name="Drula E."/>
            <person name="Min B."/>
            <person name="Chaduli D."/>
            <person name="Navarro D."/>
            <person name="Favel A."/>
            <person name="Norest M."/>
            <person name="Lesage-Meessen L."/>
            <person name="Balint B."/>
            <person name="Merenyi Z."/>
            <person name="de Eugenio L."/>
            <person name="Morin E."/>
            <person name="Martinez A.T."/>
            <person name="Baldrian P."/>
            <person name="Stursova M."/>
            <person name="Martinez M.J."/>
            <person name="Novotny C."/>
            <person name="Magnuson J.K."/>
            <person name="Spatafora J.W."/>
            <person name="Maurice S."/>
            <person name="Pangilinan J."/>
            <person name="Andreopoulos W."/>
            <person name="LaButti K."/>
            <person name="Hundley H."/>
            <person name="Na H."/>
            <person name="Kuo A."/>
            <person name="Barry K."/>
            <person name="Lipzen A."/>
            <person name="Henrissat B."/>
            <person name="Riley R."/>
            <person name="Ahrendt S."/>
            <person name="Nagy L.G."/>
            <person name="Grigoriev I.V."/>
            <person name="Martin F."/>
            <person name="Rosso M.N."/>
        </authorList>
    </citation>
    <scope>NUCLEOTIDE SEQUENCE [LARGE SCALE GENOMIC DNA]</scope>
    <source>
        <strain evidence="1 2">CIRM-BRFM 1785</strain>
    </source>
</reference>
<name>A0ABQ8KMU1_9APHY</name>
<dbReference type="GeneID" id="72007976"/>
<gene>
    <name evidence="1" type="ORF">C8Q71DRAFT_856000</name>
</gene>
<comment type="caution">
    <text evidence="1">The sequence shown here is derived from an EMBL/GenBank/DDBJ whole genome shotgun (WGS) entry which is preliminary data.</text>
</comment>
<evidence type="ECO:0000313" key="2">
    <source>
        <dbReference type="Proteomes" id="UP000814176"/>
    </source>
</evidence>
<dbReference type="EMBL" id="JADCUA010000006">
    <property type="protein sequence ID" value="KAH9839383.1"/>
    <property type="molecule type" value="Genomic_DNA"/>
</dbReference>
<dbReference type="SUPFAM" id="SSF81383">
    <property type="entry name" value="F-box domain"/>
    <property type="match status" value="1"/>
</dbReference>
<dbReference type="Proteomes" id="UP000814176">
    <property type="component" value="Unassembled WGS sequence"/>
</dbReference>
<sequence>MNQARTMLLRKRIRPKKTAGTRRRVLPVLPQEIIDMIICSLTRGADWYTLRNCSLTSRNWLSISRAQLFHSIVLHNEGYLRKVHTLLEKSPHIGNYVRRLELNFDDARSSQARMLLNVVFEHLGNVRILALSGRFPPNGTFRLPRMGSVTTLVLYRMTCPAIDDLSRLLDSLPNVRVYKIVALSMPTTATPSQSMSTSALAPSAHELNIERCHPITYPFFLSSPLRILSIKVDQEAQLQGFHDAFRTSNAAETLNTLRLEVWDPTLGCDEGSSQKFKSMLGQCPALKHVHFCAYQSISWVATLLSCATPDLVTIRVDGFVRHLGELEYLARVLDHDRYRRLERVDTKLSNFSLLSNTVSDVDLSTNSFQRVFGSLIKRGKVVMGQGR</sequence>
<evidence type="ECO:0008006" key="3">
    <source>
        <dbReference type="Google" id="ProtNLM"/>
    </source>
</evidence>
<evidence type="ECO:0000313" key="1">
    <source>
        <dbReference type="EMBL" id="KAH9839383.1"/>
    </source>
</evidence>
<accession>A0ABQ8KMU1</accession>
<organism evidence="1 2">
    <name type="scientific">Rhodofomes roseus</name>
    <dbReference type="NCBI Taxonomy" id="34475"/>
    <lineage>
        <taxon>Eukaryota</taxon>
        <taxon>Fungi</taxon>
        <taxon>Dikarya</taxon>
        <taxon>Basidiomycota</taxon>
        <taxon>Agaricomycotina</taxon>
        <taxon>Agaricomycetes</taxon>
        <taxon>Polyporales</taxon>
        <taxon>Rhodofomes</taxon>
    </lineage>
</organism>
<dbReference type="InterPro" id="IPR036047">
    <property type="entry name" value="F-box-like_dom_sf"/>
</dbReference>
<dbReference type="RefSeq" id="XP_047781138.1">
    <property type="nucleotide sequence ID" value="XM_047927244.1"/>
</dbReference>